<dbReference type="InterPro" id="IPR047197">
    <property type="entry name" value="THYN1-like_EVE"/>
</dbReference>
<dbReference type="Gene3D" id="3.10.590.10">
    <property type="entry name" value="ph1033 like domains"/>
    <property type="match status" value="1"/>
</dbReference>
<sequence length="135" mass="15315">MNYWLLKSEPETFSWDDHLREKRSMWDGVRNYTARNNLRSMKKGDRAFFYHSGKNPCIVGIVEIAKEAYPDPTATEGDWSVVDIVPVAPLLRPISLKEIKATEALSGMSLVTSFRLSVQPVKPAEFKLILKMAGN</sequence>
<organism evidence="2 3">
    <name type="scientific">Leptonema illini</name>
    <dbReference type="NCBI Taxonomy" id="183"/>
    <lineage>
        <taxon>Bacteria</taxon>
        <taxon>Pseudomonadati</taxon>
        <taxon>Spirochaetota</taxon>
        <taxon>Spirochaetia</taxon>
        <taxon>Leptospirales</taxon>
        <taxon>Leptospiraceae</taxon>
        <taxon>Leptonema</taxon>
    </lineage>
</organism>
<proteinExistence type="predicted"/>
<evidence type="ECO:0000313" key="3">
    <source>
        <dbReference type="Proteomes" id="UP000460298"/>
    </source>
</evidence>
<feature type="domain" description="EVE" evidence="1">
    <location>
        <begin position="2"/>
        <end position="132"/>
    </location>
</feature>
<dbReference type="EMBL" id="WBUI01000015">
    <property type="protein sequence ID" value="KAB2931175.1"/>
    <property type="molecule type" value="Genomic_DNA"/>
</dbReference>
<name>A0A833GZW9_9LEPT</name>
<evidence type="ECO:0000313" key="2">
    <source>
        <dbReference type="EMBL" id="KAB2931175.1"/>
    </source>
</evidence>
<protein>
    <submittedName>
        <fullName evidence="2">EVE domain-containing protein</fullName>
    </submittedName>
</protein>
<dbReference type="InterPro" id="IPR015947">
    <property type="entry name" value="PUA-like_sf"/>
</dbReference>
<dbReference type="PANTHER" id="PTHR14087">
    <property type="entry name" value="THYMOCYTE NUCLEAR PROTEIN 1"/>
    <property type="match status" value="1"/>
</dbReference>
<accession>A0A833GZW9</accession>
<dbReference type="SUPFAM" id="SSF88697">
    <property type="entry name" value="PUA domain-like"/>
    <property type="match status" value="1"/>
</dbReference>
<gene>
    <name evidence="2" type="ORF">F9K24_14585</name>
</gene>
<comment type="caution">
    <text evidence="2">The sequence shown here is derived from an EMBL/GenBank/DDBJ whole genome shotgun (WGS) entry which is preliminary data.</text>
</comment>
<dbReference type="CDD" id="cd21133">
    <property type="entry name" value="EVE"/>
    <property type="match status" value="1"/>
</dbReference>
<dbReference type="Pfam" id="PF01878">
    <property type="entry name" value="EVE"/>
    <property type="match status" value="1"/>
</dbReference>
<dbReference type="AlphaFoldDB" id="A0A833GZW9"/>
<dbReference type="PANTHER" id="PTHR14087:SF7">
    <property type="entry name" value="THYMOCYTE NUCLEAR PROTEIN 1"/>
    <property type="match status" value="1"/>
</dbReference>
<dbReference type="InterPro" id="IPR002740">
    <property type="entry name" value="EVE_domain"/>
</dbReference>
<evidence type="ECO:0000259" key="1">
    <source>
        <dbReference type="Pfam" id="PF01878"/>
    </source>
</evidence>
<dbReference type="Proteomes" id="UP000460298">
    <property type="component" value="Unassembled WGS sequence"/>
</dbReference>
<dbReference type="InterPro" id="IPR052181">
    <property type="entry name" value="5hmC_binding"/>
</dbReference>
<reference evidence="2 3" key="1">
    <citation type="submission" date="2019-10" db="EMBL/GenBank/DDBJ databases">
        <title>Extracellular Electron Transfer in a Candidatus Methanoperedens spp. Enrichment Culture.</title>
        <authorList>
            <person name="Berger S."/>
            <person name="Rangel Shaw D."/>
            <person name="Berben T."/>
            <person name="In 'T Zandt M."/>
            <person name="Frank J."/>
            <person name="Reimann J."/>
            <person name="Jetten M.S.M."/>
            <person name="Welte C.U."/>
        </authorList>
    </citation>
    <scope>NUCLEOTIDE SEQUENCE [LARGE SCALE GENOMIC DNA]</scope>
    <source>
        <strain evidence="2">SB12</strain>
    </source>
</reference>